<dbReference type="OrthoDB" id="272077at2759"/>
<dbReference type="OMA" id="GCYYTGE"/>
<dbReference type="SUPFAM" id="SSF81901">
    <property type="entry name" value="HCP-like"/>
    <property type="match status" value="3"/>
</dbReference>
<dbReference type="Pfam" id="PF07714">
    <property type="entry name" value="PK_Tyr_Ser-Thr"/>
    <property type="match status" value="1"/>
</dbReference>
<dbReference type="GO" id="GO:0004674">
    <property type="term" value="F:protein serine/threonine kinase activity"/>
    <property type="evidence" value="ECO:0007669"/>
    <property type="project" value="UniProtKB-KW"/>
</dbReference>
<dbReference type="SUPFAM" id="SSF56112">
    <property type="entry name" value="Protein kinase-like (PK-like)"/>
    <property type="match status" value="1"/>
</dbReference>
<evidence type="ECO:0000256" key="2">
    <source>
        <dbReference type="ARBA" id="ARBA00022741"/>
    </source>
</evidence>
<keyword evidence="1" id="KW-0418">Kinase</keyword>
<organism evidence="7 8">
    <name type="scientific">Gonapodya prolifera (strain JEL478)</name>
    <name type="common">Monoblepharis prolifera</name>
    <dbReference type="NCBI Taxonomy" id="1344416"/>
    <lineage>
        <taxon>Eukaryota</taxon>
        <taxon>Fungi</taxon>
        <taxon>Fungi incertae sedis</taxon>
        <taxon>Chytridiomycota</taxon>
        <taxon>Chytridiomycota incertae sedis</taxon>
        <taxon>Monoblepharidomycetes</taxon>
        <taxon>Monoblepharidales</taxon>
        <taxon>Gonapodyaceae</taxon>
        <taxon>Gonapodya</taxon>
    </lineage>
</organism>
<dbReference type="PANTHER" id="PTHR11102">
    <property type="entry name" value="SEL-1-LIKE PROTEIN"/>
    <property type="match status" value="1"/>
</dbReference>
<dbReference type="SMART" id="SM00220">
    <property type="entry name" value="S_TKc"/>
    <property type="match status" value="1"/>
</dbReference>
<name>A0A139AJJ3_GONPJ</name>
<dbReference type="PROSITE" id="PS50011">
    <property type="entry name" value="PROTEIN_KINASE_DOM"/>
    <property type="match status" value="1"/>
</dbReference>
<dbReference type="InterPro" id="IPR006597">
    <property type="entry name" value="Sel1-like"/>
</dbReference>
<evidence type="ECO:0000313" key="8">
    <source>
        <dbReference type="Proteomes" id="UP000070544"/>
    </source>
</evidence>
<evidence type="ECO:0000256" key="5">
    <source>
        <dbReference type="PROSITE-ProRule" id="PRU10141"/>
    </source>
</evidence>
<comment type="similarity">
    <text evidence="4">Belongs to the sel-1 family.</text>
</comment>
<reference evidence="7 8" key="1">
    <citation type="journal article" date="2015" name="Genome Biol. Evol.">
        <title>Phylogenomic analyses indicate that early fungi evolved digesting cell walls of algal ancestors of land plants.</title>
        <authorList>
            <person name="Chang Y."/>
            <person name="Wang S."/>
            <person name="Sekimoto S."/>
            <person name="Aerts A.L."/>
            <person name="Choi C."/>
            <person name="Clum A."/>
            <person name="LaButti K.M."/>
            <person name="Lindquist E.A."/>
            <person name="Yee Ngan C."/>
            <person name="Ohm R.A."/>
            <person name="Salamov A.A."/>
            <person name="Grigoriev I.V."/>
            <person name="Spatafora J.W."/>
            <person name="Berbee M.L."/>
        </authorList>
    </citation>
    <scope>NUCLEOTIDE SEQUENCE [LARGE SCALE GENOMIC DNA]</scope>
    <source>
        <strain evidence="7 8">JEL478</strain>
    </source>
</reference>
<dbReference type="InterPro" id="IPR017441">
    <property type="entry name" value="Protein_kinase_ATP_BS"/>
</dbReference>
<dbReference type="InterPro" id="IPR001245">
    <property type="entry name" value="Ser-Thr/Tyr_kinase_cat_dom"/>
</dbReference>
<evidence type="ECO:0000256" key="3">
    <source>
        <dbReference type="ARBA" id="ARBA00022840"/>
    </source>
</evidence>
<keyword evidence="8" id="KW-1185">Reference proteome</keyword>
<protein>
    <submittedName>
        <fullName evidence="7">HCP-like protein</fullName>
    </submittedName>
</protein>
<dbReference type="InterPro" id="IPR000719">
    <property type="entry name" value="Prot_kinase_dom"/>
</dbReference>
<evidence type="ECO:0000313" key="7">
    <source>
        <dbReference type="EMBL" id="KXS16575.1"/>
    </source>
</evidence>
<feature type="binding site" evidence="5">
    <location>
        <position position="47"/>
    </location>
    <ligand>
        <name>ATP</name>
        <dbReference type="ChEBI" id="CHEBI:30616"/>
    </ligand>
</feature>
<evidence type="ECO:0000259" key="6">
    <source>
        <dbReference type="PROSITE" id="PS50011"/>
    </source>
</evidence>
<dbReference type="InterPro" id="IPR008271">
    <property type="entry name" value="Ser/Thr_kinase_AS"/>
</dbReference>
<dbReference type="STRING" id="1344416.A0A139AJJ3"/>
<dbReference type="PANTHER" id="PTHR11102:SF160">
    <property type="entry name" value="ERAD-ASSOCIATED E3 UBIQUITIN-PROTEIN LIGASE COMPONENT HRD3"/>
    <property type="match status" value="1"/>
</dbReference>
<keyword evidence="3 5" id="KW-0067">ATP-binding</keyword>
<keyword evidence="1" id="KW-0808">Transferase</keyword>
<dbReference type="GO" id="GO:0005524">
    <property type="term" value="F:ATP binding"/>
    <property type="evidence" value="ECO:0007669"/>
    <property type="project" value="UniProtKB-UniRule"/>
</dbReference>
<dbReference type="SMART" id="SM00671">
    <property type="entry name" value="SEL1"/>
    <property type="match status" value="11"/>
</dbReference>
<dbReference type="InterPro" id="IPR050767">
    <property type="entry name" value="Sel1_AlgK"/>
</dbReference>
<dbReference type="Pfam" id="PF08238">
    <property type="entry name" value="Sel1"/>
    <property type="match status" value="11"/>
</dbReference>
<gene>
    <name evidence="7" type="ORF">M427DRAFT_55240</name>
</gene>
<sequence length="769" mass="85589">MADARPPRPSWHIQRRDVSWSNICLGRGGFGSVYQGTWKLLGPVAVKTLRADFSDGNVKQDFLNEVRVWASILPHDNIVPLHGACVDSHGEPFMISRLMESDAITYLKKKKSEGVALAPLKLKLLHEVALGMYVLEQQGIAHLDLKPGNILVSRDGTGAIADFGMAKYRAGSRDPLSGTDLYMPPEALRPRLNRFIPDTNLSQGRDIYAFGITCYALWVLGRPYSEPELAAFDELKNAIAFAGKRPNLSDPRLADMPDALKNLMVRCWNNDVASRPTSFARGIVPVLASLRTLPVPWEFSASASRQDSGYTSPRDSSLHPFEEAQKQHAAGNLEAAAASYRVAAEMGHAEAQFCLGLCFWNGAGLVKDIREAVRWFEEAAKSGSKNAQTKLGDCYRFGEGRPKVLLQAAEMYYDAALQEHAEAQRKLGELYSYGLGVERDHRLALQWLMKAAGGQDAAAKCWVGHYYAYGYAVVPINNHKAVELWQLTADQGSPAARMKMGWAYWDGDNGLKEDKEQAWKWLQKALDQGYPHTERQQENPQVQHDLGLCYYNGVTMEKDFQQAVQCFRKAAEQGDACAHYYLGGCYLQGYGVEKDVQQAVQWFRKAAEQGLAHAQMWLGCCYYRGEGVMKDVQQAVQWIRKPAEQGLADAQSILGKCYYNGAGVEKDFQQAVQWYRKAAEQGDADAQSNLGGCYYTGEGVEKDFLQAVHWYRKAAEQGDADAQSNLGGCYYTGEGVEKDFLLAVHWYCKAAEQGDAAAKSWLRIHNTKT</sequence>
<dbReference type="PROSITE" id="PS00108">
    <property type="entry name" value="PROTEIN_KINASE_ST"/>
    <property type="match status" value="1"/>
</dbReference>
<dbReference type="Gene3D" id="1.25.40.10">
    <property type="entry name" value="Tetratricopeptide repeat domain"/>
    <property type="match status" value="4"/>
</dbReference>
<accession>A0A139AJJ3</accession>
<dbReference type="AlphaFoldDB" id="A0A139AJJ3"/>
<dbReference type="InterPro" id="IPR011990">
    <property type="entry name" value="TPR-like_helical_dom_sf"/>
</dbReference>
<keyword evidence="2 5" id="KW-0547">Nucleotide-binding</keyword>
<dbReference type="InterPro" id="IPR011009">
    <property type="entry name" value="Kinase-like_dom_sf"/>
</dbReference>
<dbReference type="PROSITE" id="PS00107">
    <property type="entry name" value="PROTEIN_KINASE_ATP"/>
    <property type="match status" value="1"/>
</dbReference>
<dbReference type="EMBL" id="KQ965751">
    <property type="protein sequence ID" value="KXS16575.1"/>
    <property type="molecule type" value="Genomic_DNA"/>
</dbReference>
<dbReference type="Proteomes" id="UP000070544">
    <property type="component" value="Unassembled WGS sequence"/>
</dbReference>
<evidence type="ECO:0000256" key="1">
    <source>
        <dbReference type="ARBA" id="ARBA00022527"/>
    </source>
</evidence>
<dbReference type="Gene3D" id="1.10.510.10">
    <property type="entry name" value="Transferase(Phosphotransferase) domain 1"/>
    <property type="match status" value="1"/>
</dbReference>
<proteinExistence type="inferred from homology"/>
<feature type="domain" description="Protein kinase" evidence="6">
    <location>
        <begin position="19"/>
        <end position="287"/>
    </location>
</feature>
<keyword evidence="1" id="KW-0723">Serine/threonine-protein kinase</keyword>
<evidence type="ECO:0000256" key="4">
    <source>
        <dbReference type="ARBA" id="ARBA00038101"/>
    </source>
</evidence>